<evidence type="ECO:0000313" key="2">
    <source>
        <dbReference type="Proteomes" id="UP000002634"/>
    </source>
</evidence>
<accession>A0AAU8PF13</accession>
<reference evidence="1 2" key="1">
    <citation type="journal article" date="2009" name="PLoS ONE">
        <title>Genome sequence of the versatile fish pathogen Edwardsiella tarda provides insights into its adaptation to broad host ranges and intracellular niches.</title>
        <authorList>
            <person name="Wang Q."/>
            <person name="Yang M."/>
            <person name="Xiao J."/>
            <person name="Wu H."/>
            <person name="Wang X."/>
            <person name="Lv Y."/>
            <person name="Xu L."/>
            <person name="Zheng H."/>
            <person name="Wang S."/>
            <person name="Zhao G."/>
            <person name="Liu Q."/>
            <person name="Zhang Y."/>
        </authorList>
    </citation>
    <scope>NUCLEOTIDE SEQUENCE [LARGE SCALE GENOMIC DNA]</scope>
    <source>
        <strain evidence="2">EIB202 / CCTCC M208068</strain>
    </source>
</reference>
<evidence type="ECO:0000313" key="1">
    <source>
        <dbReference type="EMBL" id="ACY84672.1"/>
    </source>
</evidence>
<organism evidence="1 2">
    <name type="scientific">Edwardsiella piscicida</name>
    <dbReference type="NCBI Taxonomy" id="1263550"/>
    <lineage>
        <taxon>Bacteria</taxon>
        <taxon>Pseudomonadati</taxon>
        <taxon>Pseudomonadota</taxon>
        <taxon>Gammaproteobacteria</taxon>
        <taxon>Enterobacterales</taxon>
        <taxon>Hafniaceae</taxon>
        <taxon>Edwardsiella</taxon>
    </lineage>
</organism>
<dbReference type="EMBL" id="CP001135">
    <property type="protein sequence ID" value="ACY84672.1"/>
    <property type="molecule type" value="Genomic_DNA"/>
</dbReference>
<proteinExistence type="predicted"/>
<name>A0AAU8PF13_EDWPI</name>
<keyword evidence="2" id="KW-1185">Reference proteome</keyword>
<protein>
    <recommendedName>
        <fullName evidence="3">Secreted protein</fullName>
    </recommendedName>
</protein>
<gene>
    <name evidence="1" type="ordered locus">ETAE_1835</name>
</gene>
<dbReference type="AlphaFoldDB" id="A0AAU8PF13"/>
<sequence>MFFNHAAKKGALWIIISGCLLNEIKYKILYISLHYDILKISLKQKNRVSQRNFRDRHHIYRRHSLHKNIPFSSRPHRAAYIVRHNK</sequence>
<evidence type="ECO:0008006" key="3">
    <source>
        <dbReference type="Google" id="ProtNLM"/>
    </source>
</evidence>
<dbReference type="Proteomes" id="UP000002634">
    <property type="component" value="Chromosome"/>
</dbReference>
<dbReference type="KEGG" id="etr:ETAE_1835"/>